<gene>
    <name evidence="1" type="ORF">Nepgr_022677</name>
</gene>
<reference evidence="1" key="1">
    <citation type="submission" date="2023-05" db="EMBL/GenBank/DDBJ databases">
        <title>Nepenthes gracilis genome sequencing.</title>
        <authorList>
            <person name="Fukushima K."/>
        </authorList>
    </citation>
    <scope>NUCLEOTIDE SEQUENCE</scope>
    <source>
        <strain evidence="1">SING2019-196</strain>
    </source>
</reference>
<evidence type="ECO:0000313" key="2">
    <source>
        <dbReference type="Proteomes" id="UP001279734"/>
    </source>
</evidence>
<sequence length="194" mass="21901">MDSNTLWPSSTATEEDYSNQGFQHWDQHAKNSSRAVWTAKSRLSKVIAALASRAASFSNSRFAVRLLVAVVRFSCLLILVQVYPCFARCSIRCCWCWVLVAARRADSLGHFTCCFGKLKKVCADLWSSIVCCCCLWNYPVVDSAFLVLMLKICLLQGFGCWSLRCCWFSAFGVGELWVNCAPSAEMLKLWLMLF</sequence>
<proteinExistence type="predicted"/>
<dbReference type="AlphaFoldDB" id="A0AAD3XYE0"/>
<protein>
    <submittedName>
        <fullName evidence="1">Uncharacterized protein</fullName>
    </submittedName>
</protein>
<evidence type="ECO:0000313" key="1">
    <source>
        <dbReference type="EMBL" id="GMH20835.1"/>
    </source>
</evidence>
<accession>A0AAD3XYE0</accession>
<name>A0AAD3XYE0_NEPGR</name>
<comment type="caution">
    <text evidence="1">The sequence shown here is derived from an EMBL/GenBank/DDBJ whole genome shotgun (WGS) entry which is preliminary data.</text>
</comment>
<keyword evidence="2" id="KW-1185">Reference proteome</keyword>
<dbReference type="Proteomes" id="UP001279734">
    <property type="component" value="Unassembled WGS sequence"/>
</dbReference>
<organism evidence="1 2">
    <name type="scientific">Nepenthes gracilis</name>
    <name type="common">Slender pitcher plant</name>
    <dbReference type="NCBI Taxonomy" id="150966"/>
    <lineage>
        <taxon>Eukaryota</taxon>
        <taxon>Viridiplantae</taxon>
        <taxon>Streptophyta</taxon>
        <taxon>Embryophyta</taxon>
        <taxon>Tracheophyta</taxon>
        <taxon>Spermatophyta</taxon>
        <taxon>Magnoliopsida</taxon>
        <taxon>eudicotyledons</taxon>
        <taxon>Gunneridae</taxon>
        <taxon>Pentapetalae</taxon>
        <taxon>Caryophyllales</taxon>
        <taxon>Nepenthaceae</taxon>
        <taxon>Nepenthes</taxon>
    </lineage>
</organism>
<dbReference type="EMBL" id="BSYO01000022">
    <property type="protein sequence ID" value="GMH20835.1"/>
    <property type="molecule type" value="Genomic_DNA"/>
</dbReference>